<dbReference type="GO" id="GO:0015031">
    <property type="term" value="P:protein transport"/>
    <property type="evidence" value="ECO:0007669"/>
    <property type="project" value="UniProtKB-KW"/>
</dbReference>
<dbReference type="EMBL" id="DVIT01000006">
    <property type="protein sequence ID" value="HIS46200.1"/>
    <property type="molecule type" value="Genomic_DNA"/>
</dbReference>
<sequence length="455" mass="50703">MELLFLTKTGGILGPFAVVLGWIINYIYKFLELIGIPNIGLVIILFTLIVNLILLPMTIKQQKYTKLSAVMNPEIQKIQAKYKGKKDEVSMRRMQAETQAVYQKYGTSTMGGCLYMIIQLPILFALYQVIYNIPAYVDSVYAIYEPLAEGIFGFSDGMNQLNTLIQELGLRVTAFTSDTFTTNRIIDMLYNLATDDWVRMQEVFGTGIIQQEAVDTIIHINSFIGGLNISDPPLANGWWPGVLIPILSGVSQWASIKITSAQNITAQQNDKDNPMGNSMKMMNTIMPLFSVFLCFSVQIGLGLYWIASAVFRTLISVVINKYLDKEGVDAIIEKNREKAKKKAEKRGDKPSRFEEYAKQSTKNIEMAEAAQKRKSIKELANTSVEGNISGKNQTKKANNTSNTASKKAENDITEKMVTTAHLKDDDGDDRKKKSGKKGDSGSGNIAAYANMLKKK</sequence>
<evidence type="ECO:0000256" key="10">
    <source>
        <dbReference type="SAM" id="MobiDB-lite"/>
    </source>
</evidence>
<feature type="transmembrane region" description="Helical" evidence="11">
    <location>
        <begin position="285"/>
        <end position="307"/>
    </location>
</feature>
<dbReference type="GO" id="GO:0005886">
    <property type="term" value="C:plasma membrane"/>
    <property type="evidence" value="ECO:0007669"/>
    <property type="project" value="UniProtKB-SubCell"/>
</dbReference>
<proteinExistence type="inferred from homology"/>
<feature type="compositionally biased region" description="Basic and acidic residues" evidence="10">
    <location>
        <begin position="345"/>
        <end position="357"/>
    </location>
</feature>
<evidence type="ECO:0000256" key="7">
    <source>
        <dbReference type="ARBA" id="ARBA00023136"/>
    </source>
</evidence>
<evidence type="ECO:0000256" key="9">
    <source>
        <dbReference type="RuleBase" id="RU003945"/>
    </source>
</evidence>
<gene>
    <name evidence="13" type="ORF">IAB46_01335</name>
</gene>
<keyword evidence="7 11" id="KW-0472">Membrane</keyword>
<feature type="region of interest" description="Disordered" evidence="10">
    <location>
        <begin position="340"/>
        <end position="360"/>
    </location>
</feature>
<evidence type="ECO:0000256" key="2">
    <source>
        <dbReference type="ARBA" id="ARBA00022448"/>
    </source>
</evidence>
<evidence type="ECO:0000313" key="13">
    <source>
        <dbReference type="EMBL" id="HIS46200.1"/>
    </source>
</evidence>
<accession>A0A9D1JQC9</accession>
<evidence type="ECO:0000256" key="4">
    <source>
        <dbReference type="ARBA" id="ARBA00022692"/>
    </source>
</evidence>
<protein>
    <submittedName>
        <fullName evidence="13">YidC/Oxa1 family membrane protein insertase</fullName>
    </submittedName>
</protein>
<keyword evidence="3" id="KW-1003">Cell membrane</keyword>
<dbReference type="InterPro" id="IPR047196">
    <property type="entry name" value="YidC_ALB_C"/>
</dbReference>
<evidence type="ECO:0000256" key="8">
    <source>
        <dbReference type="ARBA" id="ARBA00023186"/>
    </source>
</evidence>
<name>A0A9D1JQC9_9FIRM</name>
<feature type="transmembrane region" description="Helical" evidence="11">
    <location>
        <begin position="12"/>
        <end position="28"/>
    </location>
</feature>
<feature type="domain" description="Membrane insertase YidC/Oxa/ALB C-terminal" evidence="12">
    <location>
        <begin position="40"/>
        <end position="321"/>
    </location>
</feature>
<dbReference type="InterPro" id="IPR028055">
    <property type="entry name" value="YidC/Oxa/ALB_C"/>
</dbReference>
<comment type="subcellular location">
    <subcellularLocation>
        <location evidence="1">Cell membrane</location>
        <topology evidence="1">Multi-pass membrane protein</topology>
    </subcellularLocation>
    <subcellularLocation>
        <location evidence="9">Membrane</location>
        <topology evidence="9">Multi-pass membrane protein</topology>
    </subcellularLocation>
</comment>
<dbReference type="PANTHER" id="PTHR12428">
    <property type="entry name" value="OXA1"/>
    <property type="match status" value="1"/>
</dbReference>
<evidence type="ECO:0000256" key="5">
    <source>
        <dbReference type="ARBA" id="ARBA00022927"/>
    </source>
</evidence>
<dbReference type="Pfam" id="PF02096">
    <property type="entry name" value="60KD_IMP"/>
    <property type="match status" value="1"/>
</dbReference>
<dbReference type="GO" id="GO:0051205">
    <property type="term" value="P:protein insertion into membrane"/>
    <property type="evidence" value="ECO:0007669"/>
    <property type="project" value="TreeGrafter"/>
</dbReference>
<feature type="transmembrane region" description="Helical" evidence="11">
    <location>
        <begin position="34"/>
        <end position="55"/>
    </location>
</feature>
<feature type="region of interest" description="Disordered" evidence="10">
    <location>
        <begin position="381"/>
        <end position="455"/>
    </location>
</feature>
<feature type="compositionally biased region" description="Basic and acidic residues" evidence="10">
    <location>
        <begin position="421"/>
        <end position="439"/>
    </location>
</feature>
<comment type="similarity">
    <text evidence="9">Belongs to the OXA1/ALB3/YidC family.</text>
</comment>
<keyword evidence="5" id="KW-0653">Protein transport</keyword>
<dbReference type="Proteomes" id="UP000823927">
    <property type="component" value="Unassembled WGS sequence"/>
</dbReference>
<evidence type="ECO:0000256" key="11">
    <source>
        <dbReference type="SAM" id="Phobius"/>
    </source>
</evidence>
<dbReference type="CDD" id="cd20070">
    <property type="entry name" value="5TM_YidC_Alb3"/>
    <property type="match status" value="1"/>
</dbReference>
<keyword evidence="6 11" id="KW-1133">Transmembrane helix</keyword>
<keyword evidence="8" id="KW-0143">Chaperone</keyword>
<dbReference type="NCBIfam" id="TIGR03592">
    <property type="entry name" value="yidC_oxa1_cterm"/>
    <property type="match status" value="1"/>
</dbReference>
<dbReference type="PANTHER" id="PTHR12428:SF65">
    <property type="entry name" value="CYTOCHROME C OXIDASE ASSEMBLY PROTEIN COX18, MITOCHONDRIAL"/>
    <property type="match status" value="1"/>
</dbReference>
<evidence type="ECO:0000256" key="1">
    <source>
        <dbReference type="ARBA" id="ARBA00004651"/>
    </source>
</evidence>
<dbReference type="InterPro" id="IPR001708">
    <property type="entry name" value="YidC/ALB3/OXA1/COX18"/>
</dbReference>
<comment type="caution">
    <text evidence="13">The sequence shown here is derived from an EMBL/GenBank/DDBJ whole genome shotgun (WGS) entry which is preliminary data.</text>
</comment>
<dbReference type="GO" id="GO:0032977">
    <property type="term" value="F:membrane insertase activity"/>
    <property type="evidence" value="ECO:0007669"/>
    <property type="project" value="InterPro"/>
</dbReference>
<keyword evidence="2" id="KW-0813">Transport</keyword>
<reference evidence="13" key="1">
    <citation type="submission" date="2020-10" db="EMBL/GenBank/DDBJ databases">
        <authorList>
            <person name="Gilroy R."/>
        </authorList>
    </citation>
    <scope>NUCLEOTIDE SEQUENCE</scope>
    <source>
        <strain evidence="13">CHK178-757</strain>
    </source>
</reference>
<organism evidence="13 14">
    <name type="scientific">Candidatus Scybalocola faecigallinarum</name>
    <dbReference type="NCBI Taxonomy" id="2840941"/>
    <lineage>
        <taxon>Bacteria</taxon>
        <taxon>Bacillati</taxon>
        <taxon>Bacillota</taxon>
        <taxon>Clostridia</taxon>
        <taxon>Lachnospirales</taxon>
        <taxon>Lachnospiraceae</taxon>
        <taxon>Lachnospiraceae incertae sedis</taxon>
        <taxon>Candidatus Scybalocola (ex Gilroy et al. 2021)</taxon>
    </lineage>
</organism>
<reference evidence="13" key="2">
    <citation type="journal article" date="2021" name="PeerJ">
        <title>Extensive microbial diversity within the chicken gut microbiome revealed by metagenomics and culture.</title>
        <authorList>
            <person name="Gilroy R."/>
            <person name="Ravi A."/>
            <person name="Getino M."/>
            <person name="Pursley I."/>
            <person name="Horton D.L."/>
            <person name="Alikhan N.F."/>
            <person name="Baker D."/>
            <person name="Gharbi K."/>
            <person name="Hall N."/>
            <person name="Watson M."/>
            <person name="Adriaenssens E.M."/>
            <person name="Foster-Nyarko E."/>
            <person name="Jarju S."/>
            <person name="Secka A."/>
            <person name="Antonio M."/>
            <person name="Oren A."/>
            <person name="Chaudhuri R.R."/>
            <person name="La Ragione R."/>
            <person name="Hildebrand F."/>
            <person name="Pallen M.J."/>
        </authorList>
    </citation>
    <scope>NUCLEOTIDE SEQUENCE</scope>
    <source>
        <strain evidence="13">CHK178-757</strain>
    </source>
</reference>
<feature type="compositionally biased region" description="Polar residues" evidence="10">
    <location>
        <begin position="381"/>
        <end position="405"/>
    </location>
</feature>
<evidence type="ECO:0000256" key="3">
    <source>
        <dbReference type="ARBA" id="ARBA00022475"/>
    </source>
</evidence>
<dbReference type="AlphaFoldDB" id="A0A9D1JQC9"/>
<evidence type="ECO:0000259" key="12">
    <source>
        <dbReference type="Pfam" id="PF02096"/>
    </source>
</evidence>
<evidence type="ECO:0000313" key="14">
    <source>
        <dbReference type="Proteomes" id="UP000823927"/>
    </source>
</evidence>
<keyword evidence="4 9" id="KW-0812">Transmembrane</keyword>
<evidence type="ECO:0000256" key="6">
    <source>
        <dbReference type="ARBA" id="ARBA00022989"/>
    </source>
</evidence>